<feature type="compositionally biased region" description="Acidic residues" evidence="2">
    <location>
        <begin position="62"/>
        <end position="81"/>
    </location>
</feature>
<dbReference type="InterPro" id="IPR000866">
    <property type="entry name" value="AhpC/TSA"/>
</dbReference>
<dbReference type="SUPFAM" id="SSF52833">
    <property type="entry name" value="Thioredoxin-like"/>
    <property type="match status" value="1"/>
</dbReference>
<dbReference type="InterPro" id="IPR050553">
    <property type="entry name" value="Thioredoxin_ResA/DsbE_sf"/>
</dbReference>
<dbReference type="CDD" id="cd02966">
    <property type="entry name" value="TlpA_like_family"/>
    <property type="match status" value="1"/>
</dbReference>
<feature type="domain" description="Thioredoxin" evidence="3">
    <location>
        <begin position="83"/>
        <end position="224"/>
    </location>
</feature>
<dbReference type="PATRIC" id="fig|883112.3.peg.1268"/>
<dbReference type="STRING" id="883112.HMPREF9707_01273"/>
<dbReference type="Proteomes" id="UP000005147">
    <property type="component" value="Unassembled WGS sequence"/>
</dbReference>
<accession>K1LHH6</accession>
<dbReference type="EMBL" id="AGZE01000034">
    <property type="protein sequence ID" value="EKB54096.1"/>
    <property type="molecule type" value="Genomic_DNA"/>
</dbReference>
<proteinExistence type="predicted"/>
<dbReference type="AlphaFoldDB" id="K1LHH6"/>
<evidence type="ECO:0000313" key="5">
    <source>
        <dbReference type="Proteomes" id="UP000005147"/>
    </source>
</evidence>
<feature type="region of interest" description="Disordered" evidence="2">
    <location>
        <begin position="60"/>
        <end position="81"/>
    </location>
</feature>
<dbReference type="PANTHER" id="PTHR42852">
    <property type="entry name" value="THIOL:DISULFIDE INTERCHANGE PROTEIN DSBE"/>
    <property type="match status" value="1"/>
</dbReference>
<name>K1LHH6_9LACT</name>
<sequence>MKKFIGLILGLVLILVVAGGINYYVQPDKALQTNQTPSESEVTQTTVEVETTMVETTIAESEVNEEADSSQDAEENTEAEQVDDVVIDFPNLEMRDAFGNMVQLHDLIDKPAIINFWASWCPPCIKEMPYFQSQYDQHKDEIDFIMLNATGSRPTETIEAANQFLREQNLQLPVYFDPDLKSQIQLGIVTLPTTYVINRRGESERIVGMLTDSQLNEIVETLLAE</sequence>
<organism evidence="4 5">
    <name type="scientific">Falseniella ignava CCUG 37419</name>
    <dbReference type="NCBI Taxonomy" id="883112"/>
    <lineage>
        <taxon>Bacteria</taxon>
        <taxon>Bacillati</taxon>
        <taxon>Bacillota</taxon>
        <taxon>Bacilli</taxon>
        <taxon>Lactobacillales</taxon>
        <taxon>Aerococcaceae</taxon>
        <taxon>Falseniella</taxon>
    </lineage>
</organism>
<keyword evidence="1" id="KW-1015">Disulfide bond</keyword>
<dbReference type="RefSeq" id="WP_006701916.1">
    <property type="nucleotide sequence ID" value="NZ_JH932301.1"/>
</dbReference>
<dbReference type="GO" id="GO:0016209">
    <property type="term" value="F:antioxidant activity"/>
    <property type="evidence" value="ECO:0007669"/>
    <property type="project" value="InterPro"/>
</dbReference>
<dbReference type="HOGENOM" id="CLU_042529_11_4_9"/>
<dbReference type="InterPro" id="IPR013766">
    <property type="entry name" value="Thioredoxin_domain"/>
</dbReference>
<dbReference type="Gene3D" id="3.40.30.10">
    <property type="entry name" value="Glutaredoxin"/>
    <property type="match status" value="1"/>
</dbReference>
<evidence type="ECO:0000313" key="4">
    <source>
        <dbReference type="EMBL" id="EKB54096.1"/>
    </source>
</evidence>
<evidence type="ECO:0000256" key="2">
    <source>
        <dbReference type="SAM" id="MobiDB-lite"/>
    </source>
</evidence>
<dbReference type="PANTHER" id="PTHR42852:SF17">
    <property type="entry name" value="THIOREDOXIN-LIKE PROTEIN HI_1115"/>
    <property type="match status" value="1"/>
</dbReference>
<protein>
    <recommendedName>
        <fullName evidence="3">Thioredoxin domain-containing protein</fullName>
    </recommendedName>
</protein>
<evidence type="ECO:0000256" key="1">
    <source>
        <dbReference type="ARBA" id="ARBA00023157"/>
    </source>
</evidence>
<dbReference type="eggNOG" id="COG0526">
    <property type="taxonomic scope" value="Bacteria"/>
</dbReference>
<dbReference type="InterPro" id="IPR036249">
    <property type="entry name" value="Thioredoxin-like_sf"/>
</dbReference>
<evidence type="ECO:0000259" key="3">
    <source>
        <dbReference type="PROSITE" id="PS51352"/>
    </source>
</evidence>
<comment type="caution">
    <text evidence="4">The sequence shown here is derived from an EMBL/GenBank/DDBJ whole genome shotgun (WGS) entry which is preliminary data.</text>
</comment>
<keyword evidence="5" id="KW-1185">Reference proteome</keyword>
<dbReference type="Pfam" id="PF00578">
    <property type="entry name" value="AhpC-TSA"/>
    <property type="match status" value="1"/>
</dbReference>
<reference evidence="4 5" key="1">
    <citation type="submission" date="2012-07" db="EMBL/GenBank/DDBJ databases">
        <title>The Genome Sequence of Facklamia ignava CCUG 37419.</title>
        <authorList>
            <consortium name="The Broad Institute Genome Sequencing Platform"/>
            <person name="Earl A."/>
            <person name="Ward D."/>
            <person name="Feldgarden M."/>
            <person name="Gevers D."/>
            <person name="Huys G."/>
            <person name="Walker B."/>
            <person name="Young S.K."/>
            <person name="Zeng Q."/>
            <person name="Gargeya S."/>
            <person name="Fitzgerald M."/>
            <person name="Haas B."/>
            <person name="Abouelleil A."/>
            <person name="Alvarado L."/>
            <person name="Arachchi H.M."/>
            <person name="Berlin A.M."/>
            <person name="Chapman S.B."/>
            <person name="Goldberg J."/>
            <person name="Griggs A."/>
            <person name="Gujja S."/>
            <person name="Hansen M."/>
            <person name="Howarth C."/>
            <person name="Imamovic A."/>
            <person name="Larimer J."/>
            <person name="McCowen C."/>
            <person name="Montmayeur A."/>
            <person name="Murphy C."/>
            <person name="Neiman D."/>
            <person name="Pearson M."/>
            <person name="Priest M."/>
            <person name="Roberts A."/>
            <person name="Saif S."/>
            <person name="Shea T."/>
            <person name="Sisk P."/>
            <person name="Sykes S."/>
            <person name="Wortman J."/>
            <person name="Nusbaum C."/>
            <person name="Birren B."/>
        </authorList>
    </citation>
    <scope>NUCLEOTIDE SEQUENCE [LARGE SCALE GENOMIC DNA]</scope>
    <source>
        <strain evidence="4 5">CCUG 37419</strain>
    </source>
</reference>
<gene>
    <name evidence="4" type="ORF">HMPREF9707_01273</name>
</gene>
<dbReference type="GO" id="GO:0016491">
    <property type="term" value="F:oxidoreductase activity"/>
    <property type="evidence" value="ECO:0007669"/>
    <property type="project" value="InterPro"/>
</dbReference>
<dbReference type="PROSITE" id="PS51352">
    <property type="entry name" value="THIOREDOXIN_2"/>
    <property type="match status" value="1"/>
</dbReference>